<dbReference type="AlphaFoldDB" id="A0A392UYE8"/>
<comment type="caution">
    <text evidence="1">The sequence shown here is derived from an EMBL/GenBank/DDBJ whole genome shotgun (WGS) entry which is preliminary data.</text>
</comment>
<sequence length="49" mass="5239">MVGRSAGWDVDVDNNKLVSHDGQLVDDARKLDVVVPTIVAPLDGHDGEI</sequence>
<dbReference type="EMBL" id="LXQA011005467">
    <property type="protein sequence ID" value="MCI80887.1"/>
    <property type="molecule type" value="Genomic_DNA"/>
</dbReference>
<protein>
    <submittedName>
        <fullName evidence="1">Uncharacterized protein</fullName>
    </submittedName>
</protein>
<name>A0A392UYE8_9FABA</name>
<keyword evidence="2" id="KW-1185">Reference proteome</keyword>
<reference evidence="1 2" key="1">
    <citation type="journal article" date="2018" name="Front. Plant Sci.">
        <title>Red Clover (Trifolium pratense) and Zigzag Clover (T. medium) - A Picture of Genomic Similarities and Differences.</title>
        <authorList>
            <person name="Dluhosova J."/>
            <person name="Istvanek J."/>
            <person name="Nedelnik J."/>
            <person name="Repkova J."/>
        </authorList>
    </citation>
    <scope>NUCLEOTIDE SEQUENCE [LARGE SCALE GENOMIC DNA]</scope>
    <source>
        <strain evidence="2">cv. 10/8</strain>
        <tissue evidence="1">Leaf</tissue>
    </source>
</reference>
<evidence type="ECO:0000313" key="2">
    <source>
        <dbReference type="Proteomes" id="UP000265520"/>
    </source>
</evidence>
<organism evidence="1 2">
    <name type="scientific">Trifolium medium</name>
    <dbReference type="NCBI Taxonomy" id="97028"/>
    <lineage>
        <taxon>Eukaryota</taxon>
        <taxon>Viridiplantae</taxon>
        <taxon>Streptophyta</taxon>
        <taxon>Embryophyta</taxon>
        <taxon>Tracheophyta</taxon>
        <taxon>Spermatophyta</taxon>
        <taxon>Magnoliopsida</taxon>
        <taxon>eudicotyledons</taxon>
        <taxon>Gunneridae</taxon>
        <taxon>Pentapetalae</taxon>
        <taxon>rosids</taxon>
        <taxon>fabids</taxon>
        <taxon>Fabales</taxon>
        <taxon>Fabaceae</taxon>
        <taxon>Papilionoideae</taxon>
        <taxon>50 kb inversion clade</taxon>
        <taxon>NPAAA clade</taxon>
        <taxon>Hologalegina</taxon>
        <taxon>IRL clade</taxon>
        <taxon>Trifolieae</taxon>
        <taxon>Trifolium</taxon>
    </lineage>
</organism>
<proteinExistence type="predicted"/>
<accession>A0A392UYE8</accession>
<evidence type="ECO:0000313" key="1">
    <source>
        <dbReference type="EMBL" id="MCI80887.1"/>
    </source>
</evidence>
<dbReference type="Proteomes" id="UP000265520">
    <property type="component" value="Unassembled WGS sequence"/>
</dbReference>